<dbReference type="AlphaFoldDB" id="A0A415J7M7"/>
<reference evidence="4 5" key="1">
    <citation type="submission" date="2019-06" db="EMBL/GenBank/DDBJ databases">
        <title>Genome sequence analysis of &gt;100 Bacillus licheniformis strains suggests intrinsic resistance to this species.</title>
        <authorList>
            <person name="Wels M."/>
            <person name="Siezen R.J."/>
            <person name="Johansen E."/>
            <person name="Stuer-Lauridsen B."/>
            <person name="Bjerre K."/>
            <person name="Nielsen B.K.K."/>
        </authorList>
    </citation>
    <scope>NUCLEOTIDE SEQUENCE [LARGE SCALE GENOMIC DNA]</scope>
    <source>
        <strain evidence="4 5">BAC-16736</strain>
    </source>
</reference>
<feature type="compositionally biased region" description="Acidic residues" evidence="2">
    <location>
        <begin position="101"/>
        <end position="114"/>
    </location>
</feature>
<proteinExistence type="predicted"/>
<evidence type="ECO:0000256" key="1">
    <source>
        <dbReference type="SAM" id="Coils"/>
    </source>
</evidence>
<gene>
    <name evidence="4" type="ORF">CHCC16736_0229</name>
    <name evidence="3" type="ORF">I6G80_07190</name>
</gene>
<keyword evidence="1" id="KW-0175">Coiled coil</keyword>
<dbReference type="Pfam" id="PF23857">
    <property type="entry name" value="Phage_TAC_19"/>
    <property type="match status" value="1"/>
</dbReference>
<dbReference type="NCBIfam" id="NF047360">
    <property type="entry name" value="tail_chap_PVL"/>
    <property type="match status" value="1"/>
</dbReference>
<evidence type="ECO:0000313" key="4">
    <source>
        <dbReference type="EMBL" id="TWL32470.1"/>
    </source>
</evidence>
<accession>A0A415J7M7</accession>
<evidence type="ECO:0000313" key="6">
    <source>
        <dbReference type="Proteomes" id="UP000595038"/>
    </source>
</evidence>
<feature type="coiled-coil region" evidence="1">
    <location>
        <begin position="37"/>
        <end position="64"/>
    </location>
</feature>
<evidence type="ECO:0000313" key="3">
    <source>
        <dbReference type="EMBL" id="QPR74043.1"/>
    </source>
</evidence>
<dbReference type="Proteomes" id="UP000435910">
    <property type="component" value="Unassembled WGS sequence"/>
</dbReference>
<dbReference type="Proteomes" id="UP000595038">
    <property type="component" value="Chromosome"/>
</dbReference>
<sequence>MAQKHISIKLWFEEEGKYKTFIAPRTNTKTLFEALKLDETASKAKNLKEVLKSLEDRMKFIVRVFHNQFTLEDFQEGLQSFEVSDEVRRIMGEIMGYEEPDEEEDFLPAAETEDLQLKTE</sequence>
<dbReference type="EMBL" id="NILC01000008">
    <property type="protein sequence ID" value="TWL32470.1"/>
    <property type="molecule type" value="Genomic_DNA"/>
</dbReference>
<reference evidence="3 6" key="2">
    <citation type="submission" date="2020-12" db="EMBL/GenBank/DDBJ databases">
        <title>FDA dAtabase for Regulatory Grade micrObial Sequences (FDA-ARGOS): Supporting development and validation of Infectious Disease Dx tests.</title>
        <authorList>
            <person name="Nelson B."/>
            <person name="Plummer A."/>
            <person name="Tallon L."/>
            <person name="Sadzewicz L."/>
            <person name="Zhao X."/>
            <person name="Boylan J."/>
            <person name="Ott S."/>
            <person name="Bowen H."/>
            <person name="Vavikolanu K."/>
            <person name="Mehta A."/>
            <person name="Aluvathingal J."/>
            <person name="Nadendla S."/>
            <person name="Myers T."/>
            <person name="Yan Y."/>
            <person name="Sichtig H."/>
        </authorList>
    </citation>
    <scope>NUCLEOTIDE SEQUENCE [LARGE SCALE GENOMIC DNA]</scope>
    <source>
        <strain evidence="3 6">FDAARGOS_923</strain>
    </source>
</reference>
<protein>
    <recommendedName>
        <fullName evidence="7">Phage related protein</fullName>
    </recommendedName>
</protein>
<dbReference type="InterPro" id="IPR057006">
    <property type="entry name" value="Phage_TAC_19"/>
</dbReference>
<evidence type="ECO:0008006" key="7">
    <source>
        <dbReference type="Google" id="ProtNLM"/>
    </source>
</evidence>
<evidence type="ECO:0000313" key="5">
    <source>
        <dbReference type="Proteomes" id="UP000435910"/>
    </source>
</evidence>
<evidence type="ECO:0000256" key="2">
    <source>
        <dbReference type="SAM" id="MobiDB-lite"/>
    </source>
</evidence>
<organism evidence="4 5">
    <name type="scientific">Bacillus licheniformis</name>
    <dbReference type="NCBI Taxonomy" id="1402"/>
    <lineage>
        <taxon>Bacteria</taxon>
        <taxon>Bacillati</taxon>
        <taxon>Bacillota</taxon>
        <taxon>Bacilli</taxon>
        <taxon>Bacillales</taxon>
        <taxon>Bacillaceae</taxon>
        <taxon>Bacillus</taxon>
    </lineage>
</organism>
<feature type="region of interest" description="Disordered" evidence="2">
    <location>
        <begin position="101"/>
        <end position="120"/>
    </location>
</feature>
<dbReference type="GeneID" id="92855138"/>
<dbReference type="RefSeq" id="WP_003185339.1">
    <property type="nucleotide sequence ID" value="NZ_BOQU01000006.1"/>
</dbReference>
<dbReference type="EMBL" id="CP065647">
    <property type="protein sequence ID" value="QPR74043.1"/>
    <property type="molecule type" value="Genomic_DNA"/>
</dbReference>
<name>A0A415J7M7_BACLI</name>